<keyword evidence="11 14" id="KW-0482">Metalloprotease</keyword>
<dbReference type="InterPro" id="IPR027268">
    <property type="entry name" value="Peptidase_M4/M1_CTD_sf"/>
</dbReference>
<feature type="domain" description="FAD-binding FR-type" evidence="15">
    <location>
        <begin position="498"/>
        <end position="756"/>
    </location>
</feature>
<dbReference type="Pfam" id="PF01433">
    <property type="entry name" value="Peptidase_M1"/>
    <property type="match status" value="1"/>
</dbReference>
<dbReference type="GO" id="GO:0005737">
    <property type="term" value="C:cytoplasm"/>
    <property type="evidence" value="ECO:0007669"/>
    <property type="project" value="TreeGrafter"/>
</dbReference>
<dbReference type="Gene3D" id="2.40.30.10">
    <property type="entry name" value="Translation factors"/>
    <property type="match status" value="2"/>
</dbReference>
<accession>A0A397CBS7</accession>
<comment type="caution">
    <text evidence="16">The sequence shown here is derived from an EMBL/GenBank/DDBJ whole genome shotgun (WGS) entry which is preliminary data.</text>
</comment>
<comment type="cofactor">
    <cofactor evidence="13 14">
        <name>Zn(2+)</name>
        <dbReference type="ChEBI" id="CHEBI:29105"/>
    </cofactor>
    <text evidence="13 14">Binds 1 zinc ion per subunit.</text>
</comment>
<dbReference type="InterPro" id="IPR024571">
    <property type="entry name" value="ERAP1-like_C_dom"/>
</dbReference>
<dbReference type="EMBL" id="QUTD01011694">
    <property type="protein sequence ID" value="RHY39474.1"/>
    <property type="molecule type" value="Genomic_DNA"/>
</dbReference>
<dbReference type="Pfam" id="PF00667">
    <property type="entry name" value="FAD_binding_1"/>
    <property type="match status" value="1"/>
</dbReference>
<keyword evidence="7 14" id="KW-0378">Hydrolase</keyword>
<evidence type="ECO:0000256" key="11">
    <source>
        <dbReference type="ARBA" id="ARBA00023049"/>
    </source>
</evidence>
<dbReference type="InterPro" id="IPR034016">
    <property type="entry name" value="M1_APN-typ"/>
</dbReference>
<feature type="non-terminal residue" evidence="16">
    <location>
        <position position="1"/>
    </location>
</feature>
<protein>
    <recommendedName>
        <fullName evidence="14">Aminopeptidase</fullName>
        <ecNumber evidence="14">3.4.11.-</ecNumber>
    </recommendedName>
</protein>
<dbReference type="SUPFAM" id="SSF55486">
    <property type="entry name" value="Metalloproteases ('zincins'), catalytic domain"/>
    <property type="match status" value="1"/>
</dbReference>
<feature type="binding site" evidence="13">
    <location>
        <position position="287"/>
    </location>
    <ligand>
        <name>Zn(2+)</name>
        <dbReference type="ChEBI" id="CHEBI:29105"/>
        <note>catalytic</note>
    </ligand>
</feature>
<sequence length="934" mass="103890">DLTRFRFEGREEVSIAVTQDTKTITCHAIELWVHSVKVVRQDGTAVACLETRFIEEDQTITFVLDETLVAGTTATIHLAFSGLLNDALRGFYRSEYEHDGQKRIMAASQFQACDARRAFVCWDEPAIKATFAISMATPVHLTAISNMHVLSTSVRPSTLTFNGAEKVWHFAETPIMSTYLVALVVGEFDTVSDYTDEGVLVNIYTPLGKAVQGQFALSALSFFTKAFGLPYPLKKLDNLAIPDFAAGAMENWGCILYRETALLIEPGQSSKAKRTQVALTVAHELAHQWFGNLVTMEWWTGLWLNEGFAHFMEYDAVDHIFPEWNMWENFVQEVTLDSAFREDALLRFSYSNAVTIDLWEALEEASDLPLSAMMNTWTKQTGFPVVTLSRTPDGALSLAQTRFFSDPSVVDPDDSRWDLPLTAQVGHGSGGGGGPELHRVGIWTASDLPARDAAFEVHAPTSVGSKFPSDSPWIKLNGLQQGFYIDNYDADGWLRLQSPCQQLVLSEVDRMCLLDNAFVLTRAGKLDLANALEFSSAFANDPNMTYVPGDSIGVRCPNNPDVVTYFVRRLGIATDDLYIGCTVQSIKKNAASKSSGSSSNLPTTSLFQLLTHHYDLEAQVKKSTLRALATYCDVDSTDQRTLFVVDILRLFPTCRPPLASVLSLLPTLSPRYYSLASSPLSSQPHKVHIAFTIVEYDLPVVQGGTTSRLLRRRGLCTSWLHALARPLLHPQTTPVNAAVAVQIPIFHHPTKDFTLPANPSYPLILIGPGTGVTPFVGFLQHRQLQRLKHVDDSESCGTWRGNHAVELVEHAFELGQIDLFFGCRHRHQDFLFQRHLDSFIHEGVLTHLHVAASREQAKHYVQHDVAAHGAAVYDLVARQGGYVYVCGDGMHMAKDVHAALVQVFVEHGHMTHQEAEVAWKDLALRQRYVRDIWG</sequence>
<evidence type="ECO:0000256" key="14">
    <source>
        <dbReference type="RuleBase" id="RU364040"/>
    </source>
</evidence>
<organism evidence="16 17">
    <name type="scientific">Aphanomyces astaci</name>
    <name type="common">Crayfish plague agent</name>
    <dbReference type="NCBI Taxonomy" id="112090"/>
    <lineage>
        <taxon>Eukaryota</taxon>
        <taxon>Sar</taxon>
        <taxon>Stramenopiles</taxon>
        <taxon>Oomycota</taxon>
        <taxon>Saprolegniomycetes</taxon>
        <taxon>Saprolegniales</taxon>
        <taxon>Verrucalvaceae</taxon>
        <taxon>Aphanomyces</taxon>
    </lineage>
</organism>
<dbReference type="PANTHER" id="PTHR11533:SF174">
    <property type="entry name" value="PUROMYCIN-SENSITIVE AMINOPEPTIDASE-RELATED"/>
    <property type="match status" value="1"/>
</dbReference>
<dbReference type="GO" id="GO:0006508">
    <property type="term" value="P:proteolysis"/>
    <property type="evidence" value="ECO:0007669"/>
    <property type="project" value="UniProtKB-KW"/>
</dbReference>
<comment type="similarity">
    <text evidence="2 14">Belongs to the peptidase M1 family.</text>
</comment>
<feature type="active site" description="Proton acceptor" evidence="12">
    <location>
        <position position="284"/>
    </location>
</feature>
<comment type="cofactor">
    <cofactor evidence="1">
        <name>FAD</name>
        <dbReference type="ChEBI" id="CHEBI:57692"/>
    </cofactor>
</comment>
<evidence type="ECO:0000256" key="1">
    <source>
        <dbReference type="ARBA" id="ARBA00001974"/>
    </source>
</evidence>
<dbReference type="Pfam" id="PF17900">
    <property type="entry name" value="Peptidase_M1_N"/>
    <property type="match status" value="1"/>
</dbReference>
<dbReference type="PANTHER" id="PTHR11533">
    <property type="entry name" value="PROTEASE M1 ZINC METALLOPROTEASE"/>
    <property type="match status" value="1"/>
</dbReference>
<evidence type="ECO:0000256" key="9">
    <source>
        <dbReference type="ARBA" id="ARBA00022833"/>
    </source>
</evidence>
<dbReference type="Gene3D" id="3.40.50.80">
    <property type="entry name" value="Nucleotide-binding domain of ferredoxin-NADP reductase (FNR) module"/>
    <property type="match status" value="1"/>
</dbReference>
<proteinExistence type="inferred from homology"/>
<dbReference type="GO" id="GO:0070006">
    <property type="term" value="F:metalloaminopeptidase activity"/>
    <property type="evidence" value="ECO:0007669"/>
    <property type="project" value="TreeGrafter"/>
</dbReference>
<evidence type="ECO:0000256" key="10">
    <source>
        <dbReference type="ARBA" id="ARBA00023002"/>
    </source>
</evidence>
<dbReference type="SUPFAM" id="SSF63737">
    <property type="entry name" value="Leukotriene A4 hydrolase N-terminal domain"/>
    <property type="match status" value="1"/>
</dbReference>
<dbReference type="InterPro" id="IPR014782">
    <property type="entry name" value="Peptidase_M1_dom"/>
</dbReference>
<dbReference type="Gene3D" id="2.60.40.1910">
    <property type="match status" value="1"/>
</dbReference>
<dbReference type="EC" id="3.4.11.-" evidence="14"/>
<evidence type="ECO:0000259" key="15">
    <source>
        <dbReference type="PROSITE" id="PS51384"/>
    </source>
</evidence>
<dbReference type="CDD" id="cd09601">
    <property type="entry name" value="M1_APN-Q_like"/>
    <property type="match status" value="1"/>
</dbReference>
<keyword evidence="3 14" id="KW-0031">Aminopeptidase</keyword>
<evidence type="ECO:0000256" key="13">
    <source>
        <dbReference type="PIRSR" id="PIRSR634016-3"/>
    </source>
</evidence>
<dbReference type="Gene3D" id="1.10.390.10">
    <property type="entry name" value="Neutral Protease Domain 2"/>
    <property type="match status" value="2"/>
</dbReference>
<dbReference type="InterPro" id="IPR050344">
    <property type="entry name" value="Peptidase_M1_aminopeptidases"/>
</dbReference>
<dbReference type="AlphaFoldDB" id="A0A397CBS7"/>
<dbReference type="InterPro" id="IPR001433">
    <property type="entry name" value="OxRdtase_FAD/NAD-bd"/>
</dbReference>
<dbReference type="InterPro" id="IPR023173">
    <property type="entry name" value="NADPH_Cyt_P450_Rdtase_alpha"/>
</dbReference>
<evidence type="ECO:0000256" key="8">
    <source>
        <dbReference type="ARBA" id="ARBA00022827"/>
    </source>
</evidence>
<dbReference type="InterPro" id="IPR001930">
    <property type="entry name" value="Peptidase_M1"/>
</dbReference>
<evidence type="ECO:0000313" key="17">
    <source>
        <dbReference type="Proteomes" id="UP000266643"/>
    </source>
</evidence>
<dbReference type="Gene3D" id="2.60.40.1730">
    <property type="entry name" value="tricorn interacting facor f3 domain"/>
    <property type="match status" value="1"/>
</dbReference>
<evidence type="ECO:0000256" key="6">
    <source>
        <dbReference type="ARBA" id="ARBA00022723"/>
    </source>
</evidence>
<evidence type="ECO:0000313" key="16">
    <source>
        <dbReference type="EMBL" id="RHY39474.1"/>
    </source>
</evidence>
<keyword evidence="10" id="KW-0560">Oxidoreductase</keyword>
<keyword evidence="6 13" id="KW-0479">Metal-binding</keyword>
<dbReference type="InterPro" id="IPR039261">
    <property type="entry name" value="FNR_nucleotide-bd"/>
</dbReference>
<dbReference type="GO" id="GO:0016020">
    <property type="term" value="C:membrane"/>
    <property type="evidence" value="ECO:0007669"/>
    <property type="project" value="TreeGrafter"/>
</dbReference>
<dbReference type="VEuPathDB" id="FungiDB:H257_00544"/>
<dbReference type="GO" id="GO:0016491">
    <property type="term" value="F:oxidoreductase activity"/>
    <property type="evidence" value="ECO:0007669"/>
    <property type="project" value="UniProtKB-KW"/>
</dbReference>
<dbReference type="Pfam" id="PF00175">
    <property type="entry name" value="NAD_binding_1"/>
    <property type="match status" value="1"/>
</dbReference>
<dbReference type="PROSITE" id="PS51384">
    <property type="entry name" value="FAD_FR"/>
    <property type="match status" value="1"/>
</dbReference>
<dbReference type="Gene3D" id="1.20.990.10">
    <property type="entry name" value="NADPH-cytochrome p450 Reductase, Chain A, domain 3"/>
    <property type="match status" value="2"/>
</dbReference>
<dbReference type="SUPFAM" id="SSF63380">
    <property type="entry name" value="Riboflavin synthase domain-like"/>
    <property type="match status" value="1"/>
</dbReference>
<evidence type="ECO:0000256" key="5">
    <source>
        <dbReference type="ARBA" id="ARBA00022670"/>
    </source>
</evidence>
<feature type="binding site" evidence="13">
    <location>
        <position position="306"/>
    </location>
    <ligand>
        <name>Zn(2+)</name>
        <dbReference type="ChEBI" id="CHEBI:29105"/>
        <note>catalytic</note>
    </ligand>
</feature>
<evidence type="ECO:0000256" key="3">
    <source>
        <dbReference type="ARBA" id="ARBA00022438"/>
    </source>
</evidence>
<evidence type="ECO:0000256" key="12">
    <source>
        <dbReference type="PIRSR" id="PIRSR634016-1"/>
    </source>
</evidence>
<dbReference type="PRINTS" id="PR00756">
    <property type="entry name" value="ALADIPTASE"/>
</dbReference>
<dbReference type="InterPro" id="IPR003097">
    <property type="entry name" value="CysJ-like_FAD-binding"/>
</dbReference>
<dbReference type="InterPro" id="IPR042097">
    <property type="entry name" value="Aminopeptidase_N-like_N_sf"/>
</dbReference>
<dbReference type="Pfam" id="PF11838">
    <property type="entry name" value="ERAP1_C"/>
    <property type="match status" value="1"/>
</dbReference>
<dbReference type="InterPro" id="IPR045357">
    <property type="entry name" value="Aminopeptidase_N-like_N"/>
</dbReference>
<evidence type="ECO:0000256" key="7">
    <source>
        <dbReference type="ARBA" id="ARBA00022801"/>
    </source>
</evidence>
<dbReference type="Proteomes" id="UP000266643">
    <property type="component" value="Unassembled WGS sequence"/>
</dbReference>
<dbReference type="InterPro" id="IPR017938">
    <property type="entry name" value="Riboflavin_synthase-like_b-brl"/>
</dbReference>
<dbReference type="GO" id="GO:0005615">
    <property type="term" value="C:extracellular space"/>
    <property type="evidence" value="ECO:0007669"/>
    <property type="project" value="TreeGrafter"/>
</dbReference>
<keyword evidence="4" id="KW-0285">Flavoprotein</keyword>
<reference evidence="16 17" key="1">
    <citation type="submission" date="2018-08" db="EMBL/GenBank/DDBJ databases">
        <title>Aphanomyces genome sequencing and annotation.</title>
        <authorList>
            <person name="Minardi D."/>
            <person name="Oidtmann B."/>
            <person name="Van Der Giezen M."/>
            <person name="Studholme D.J."/>
        </authorList>
    </citation>
    <scope>NUCLEOTIDE SEQUENCE [LARGE SCALE GENOMIC DNA]</scope>
    <source>
        <strain evidence="16 17">D2</strain>
    </source>
</reference>
<dbReference type="GO" id="GO:0008270">
    <property type="term" value="F:zinc ion binding"/>
    <property type="evidence" value="ECO:0007669"/>
    <property type="project" value="UniProtKB-UniRule"/>
</dbReference>
<evidence type="ECO:0000256" key="4">
    <source>
        <dbReference type="ARBA" id="ARBA00022630"/>
    </source>
</evidence>
<keyword evidence="5 14" id="KW-0645">Protease</keyword>
<keyword evidence="8" id="KW-0274">FAD</keyword>
<evidence type="ECO:0000256" key="2">
    <source>
        <dbReference type="ARBA" id="ARBA00010136"/>
    </source>
</evidence>
<feature type="binding site" evidence="13">
    <location>
        <position position="283"/>
    </location>
    <ligand>
        <name>Zn(2+)</name>
        <dbReference type="ChEBI" id="CHEBI:29105"/>
        <note>catalytic</note>
    </ligand>
</feature>
<dbReference type="SUPFAM" id="SSF52343">
    <property type="entry name" value="Ferredoxin reductase-like, C-terminal NADP-linked domain"/>
    <property type="match status" value="1"/>
</dbReference>
<keyword evidence="9 13" id="KW-0862">Zinc</keyword>
<dbReference type="GO" id="GO:0042277">
    <property type="term" value="F:peptide binding"/>
    <property type="evidence" value="ECO:0007669"/>
    <property type="project" value="TreeGrafter"/>
</dbReference>
<name>A0A397CBS7_APHAT</name>
<dbReference type="InterPro" id="IPR017927">
    <property type="entry name" value="FAD-bd_FR_type"/>
</dbReference>
<dbReference type="GO" id="GO:0043171">
    <property type="term" value="P:peptide catabolic process"/>
    <property type="evidence" value="ECO:0007669"/>
    <property type="project" value="TreeGrafter"/>
</dbReference>
<gene>
    <name evidence="16" type="ORF">DYB30_011421</name>
</gene>